<name>A0A6J5LXS0_9CAUD</name>
<organism evidence="1">
    <name type="scientific">uncultured Caudovirales phage</name>
    <dbReference type="NCBI Taxonomy" id="2100421"/>
    <lineage>
        <taxon>Viruses</taxon>
        <taxon>Duplodnaviria</taxon>
        <taxon>Heunggongvirae</taxon>
        <taxon>Uroviricota</taxon>
        <taxon>Caudoviricetes</taxon>
        <taxon>Peduoviridae</taxon>
        <taxon>Maltschvirus</taxon>
        <taxon>Maltschvirus maltsch</taxon>
    </lineage>
</organism>
<dbReference type="EMBL" id="LR796341">
    <property type="protein sequence ID" value="CAB4137867.1"/>
    <property type="molecule type" value="Genomic_DNA"/>
</dbReference>
<sequence>MNRDGHEAVKFFVGEEVEHSPAFGMRTLFVVGIQPTAEIHAHAMAYKCDHIYFGANQSFPADGTANWKAWEDMIGMMLRSGLGGDHYYMCTLDLDVSIVEDLLDGPLVEFNNFIPMLSVKLPYIKQLGYNATLKLDDKDFRATNPGVWCHNLHDLQDRSVFTDWSKYTKDKTL</sequence>
<protein>
    <submittedName>
        <fullName evidence="1">Uncharacterized protein</fullName>
    </submittedName>
</protein>
<proteinExistence type="predicted"/>
<reference evidence="1" key="1">
    <citation type="submission" date="2020-04" db="EMBL/GenBank/DDBJ databases">
        <authorList>
            <person name="Chiriac C."/>
            <person name="Salcher M."/>
            <person name="Ghai R."/>
            <person name="Kavagutti S V."/>
        </authorList>
    </citation>
    <scope>NUCLEOTIDE SEQUENCE</scope>
</reference>
<gene>
    <name evidence="1" type="ORF">UFOVP328_111</name>
</gene>
<evidence type="ECO:0000313" key="1">
    <source>
        <dbReference type="EMBL" id="CAB4137867.1"/>
    </source>
</evidence>
<accession>A0A6J5LXS0</accession>